<dbReference type="Pfam" id="PF02540">
    <property type="entry name" value="NAD_synthase"/>
    <property type="match status" value="1"/>
</dbReference>
<organism evidence="13 14">
    <name type="scientific">Notothenia coriiceps</name>
    <name type="common">black rockcod</name>
    <dbReference type="NCBI Taxonomy" id="8208"/>
    <lineage>
        <taxon>Eukaryota</taxon>
        <taxon>Metazoa</taxon>
        <taxon>Chordata</taxon>
        <taxon>Craniata</taxon>
        <taxon>Vertebrata</taxon>
        <taxon>Euteleostomi</taxon>
        <taxon>Actinopterygii</taxon>
        <taxon>Neopterygii</taxon>
        <taxon>Teleostei</taxon>
        <taxon>Neoteleostei</taxon>
        <taxon>Acanthomorphata</taxon>
        <taxon>Eupercaria</taxon>
        <taxon>Perciformes</taxon>
        <taxon>Notothenioidei</taxon>
        <taxon>Nototheniidae</taxon>
        <taxon>Notothenia</taxon>
    </lineage>
</organism>
<dbReference type="GeneID" id="104955667"/>
<dbReference type="Gene3D" id="3.40.50.880">
    <property type="match status" value="1"/>
</dbReference>
<dbReference type="GO" id="GO:0003921">
    <property type="term" value="F:GMP synthase activity"/>
    <property type="evidence" value="ECO:0007669"/>
    <property type="project" value="InterPro"/>
</dbReference>
<keyword evidence="7 11" id="KW-0658">Purine biosynthesis</keyword>
<dbReference type="PROSITE" id="PS51273">
    <property type="entry name" value="GATASE_TYPE_1"/>
    <property type="match status" value="1"/>
</dbReference>
<dbReference type="SUPFAM" id="SSF52402">
    <property type="entry name" value="Adenine nucleotide alpha hydrolases-like"/>
    <property type="match status" value="1"/>
</dbReference>
<dbReference type="EC" id="6.3.5.2" evidence="3"/>
<dbReference type="KEGG" id="ncc:104955667"/>
<evidence type="ECO:0000256" key="8">
    <source>
        <dbReference type="ARBA" id="ARBA00022840"/>
    </source>
</evidence>
<evidence type="ECO:0000256" key="7">
    <source>
        <dbReference type="ARBA" id="ARBA00022755"/>
    </source>
</evidence>
<evidence type="ECO:0000256" key="10">
    <source>
        <dbReference type="ARBA" id="ARBA00031356"/>
    </source>
</evidence>
<proteinExistence type="predicted"/>
<evidence type="ECO:0000313" key="14">
    <source>
        <dbReference type="RefSeq" id="XP_010781353.1"/>
    </source>
</evidence>
<feature type="binding site" evidence="11">
    <location>
        <begin position="154"/>
        <end position="160"/>
    </location>
    <ligand>
        <name>ATP</name>
        <dbReference type="ChEBI" id="CHEBI:30616"/>
    </ligand>
</feature>
<dbReference type="InterPro" id="IPR014729">
    <property type="entry name" value="Rossmann-like_a/b/a_fold"/>
</dbReference>
<dbReference type="FunFam" id="3.40.50.620:FF:000044">
    <property type="entry name" value="GMP synthase [glutamine-hydrolyzing]"/>
    <property type="match status" value="1"/>
</dbReference>
<evidence type="ECO:0000256" key="4">
    <source>
        <dbReference type="ARBA" id="ARBA00022598"/>
    </source>
</evidence>
<dbReference type="RefSeq" id="XP_010781353.1">
    <property type="nucleotide sequence ID" value="XM_010783051.1"/>
</dbReference>
<dbReference type="InterPro" id="IPR022310">
    <property type="entry name" value="NAD/GMP_synthase"/>
</dbReference>
<evidence type="ECO:0000313" key="13">
    <source>
        <dbReference type="Proteomes" id="UP000504611"/>
    </source>
</evidence>
<keyword evidence="13" id="KW-1185">Reference proteome</keyword>
<dbReference type="Pfam" id="PF00117">
    <property type="entry name" value="GATase"/>
    <property type="match status" value="1"/>
</dbReference>
<gene>
    <name evidence="14" type="primary">LOC104955667</name>
</gene>
<feature type="domain" description="GMPS ATP-PPase" evidence="12">
    <location>
        <begin position="127"/>
        <end position="343"/>
    </location>
</feature>
<dbReference type="SUPFAM" id="SSF52317">
    <property type="entry name" value="Class I glutamine amidotransferase-like"/>
    <property type="match status" value="1"/>
</dbReference>
<dbReference type="PANTHER" id="PTHR11922:SF2">
    <property type="entry name" value="GMP SYNTHASE [GLUTAMINE-HYDROLYZING]"/>
    <property type="match status" value="1"/>
</dbReference>
<keyword evidence="6 11" id="KW-0332">GMP biosynthesis</keyword>
<evidence type="ECO:0000256" key="3">
    <source>
        <dbReference type="ARBA" id="ARBA00012746"/>
    </source>
</evidence>
<dbReference type="GO" id="GO:0005524">
    <property type="term" value="F:ATP binding"/>
    <property type="evidence" value="ECO:0007669"/>
    <property type="project" value="UniProtKB-UniRule"/>
</dbReference>
<dbReference type="Proteomes" id="UP000504611">
    <property type="component" value="Unplaced"/>
</dbReference>
<comment type="pathway">
    <text evidence="1">Purine metabolism; GMP biosynthesis; GMP from XMP (L-Gln route): step 1/1.</text>
</comment>
<evidence type="ECO:0000256" key="9">
    <source>
        <dbReference type="ARBA" id="ARBA00022962"/>
    </source>
</evidence>
<keyword evidence="8 11" id="KW-0067">ATP-binding</keyword>
<accession>A0A6I9P2U8</accession>
<keyword evidence="9" id="KW-0315">Glutamine amidotransferase</keyword>
<evidence type="ECO:0000256" key="1">
    <source>
        <dbReference type="ARBA" id="ARBA00005153"/>
    </source>
</evidence>
<protein>
    <recommendedName>
        <fullName evidence="3">GMP synthase (glutamine-hydrolyzing)</fullName>
        <ecNumber evidence="3">6.3.5.2</ecNumber>
    </recommendedName>
    <alternativeName>
        <fullName evidence="10">Glutamine amidotransferase</fullName>
    </alternativeName>
</protein>
<dbReference type="PANTHER" id="PTHR11922">
    <property type="entry name" value="GMP SYNTHASE-RELATED"/>
    <property type="match status" value="1"/>
</dbReference>
<dbReference type="GO" id="GO:0005829">
    <property type="term" value="C:cytosol"/>
    <property type="evidence" value="ECO:0007669"/>
    <property type="project" value="TreeGrafter"/>
</dbReference>
<dbReference type="AlphaFoldDB" id="A0A6I9P2U8"/>
<reference evidence="14" key="1">
    <citation type="submission" date="2025-08" db="UniProtKB">
        <authorList>
            <consortium name="RefSeq"/>
        </authorList>
    </citation>
    <scope>IDENTIFICATION</scope>
    <source>
        <tissue evidence="14">Muscle</tissue>
    </source>
</reference>
<dbReference type="OrthoDB" id="1724632at2759"/>
<evidence type="ECO:0000256" key="2">
    <source>
        <dbReference type="ARBA" id="ARBA00011738"/>
    </source>
</evidence>
<evidence type="ECO:0000256" key="6">
    <source>
        <dbReference type="ARBA" id="ARBA00022749"/>
    </source>
</evidence>
<dbReference type="PROSITE" id="PS51553">
    <property type="entry name" value="GMPS_ATP_PPASE"/>
    <property type="match status" value="1"/>
</dbReference>
<evidence type="ECO:0000256" key="5">
    <source>
        <dbReference type="ARBA" id="ARBA00022741"/>
    </source>
</evidence>
<dbReference type="InterPro" id="IPR017926">
    <property type="entry name" value="GATASE"/>
</dbReference>
<evidence type="ECO:0000259" key="12">
    <source>
        <dbReference type="PROSITE" id="PS51553"/>
    </source>
</evidence>
<dbReference type="InterPro" id="IPR025777">
    <property type="entry name" value="GMPS_ATP_PPase_dom"/>
</dbReference>
<dbReference type="InterPro" id="IPR029062">
    <property type="entry name" value="Class_I_gatase-like"/>
</dbReference>
<evidence type="ECO:0000256" key="11">
    <source>
        <dbReference type="PROSITE-ProRule" id="PRU00886"/>
    </source>
</evidence>
<keyword evidence="4" id="KW-0436">Ligase</keyword>
<dbReference type="Gene3D" id="3.40.50.620">
    <property type="entry name" value="HUPs"/>
    <property type="match status" value="1"/>
</dbReference>
<sequence length="425" mass="47193">MDQWSENAKAAWGYLQRKPALWEAWKCKWDDEISAQGLWCVGDNNTCSLFRGLQKEELVLLTHGDSVDKVAEGFKVVAQSGNIIAGIANEQKKLYGTQFHPEVDLTERGIEMLRNFLFEIAGCTSNFTVQNRQEVCINDIKEKVGKSKVLVLLSGGVDSTVCTALLNKALDQEQVIAVHIDNGFMRKRESQSVEEALTKLGIKLKVVNAAHTFYNGTTTLPISEEDRTPRKRISKTLNMTTNPEEKRKIIGDTFVKVANEVIGEMNLKPEEVFLAQGTLRPDLIESASHLASGKAQVIKTHHNDTELIRKLRDEVTDQSHIMFTNSIHNNESQVITRNYVNITFSCRYPVQYLVQQPGGGHGVHVHLRPGGGGGLVVERAWRGPGGGGGLVVERAWWWMGPGGGEGLVVERAWWWRGPGGGEGQK</sequence>
<keyword evidence="5 11" id="KW-0547">Nucleotide-binding</keyword>
<comment type="subunit">
    <text evidence="2">Homodimer.</text>
</comment>
<name>A0A6I9P2U8_9TELE</name>